<dbReference type="InterPro" id="IPR016186">
    <property type="entry name" value="C-type_lectin-like/link_sf"/>
</dbReference>
<feature type="signal peptide" evidence="2">
    <location>
        <begin position="1"/>
        <end position="21"/>
    </location>
</feature>
<dbReference type="InterPro" id="IPR050111">
    <property type="entry name" value="C-type_lectin/snaclec_domain"/>
</dbReference>
<evidence type="ECO:0000313" key="5">
    <source>
        <dbReference type="Proteomes" id="UP000472260"/>
    </source>
</evidence>
<dbReference type="CDD" id="cd00037">
    <property type="entry name" value="CLECT"/>
    <property type="match status" value="1"/>
</dbReference>
<evidence type="ECO:0000259" key="3">
    <source>
        <dbReference type="PROSITE" id="PS50041"/>
    </source>
</evidence>
<keyword evidence="5" id="KW-1185">Reference proteome</keyword>
<reference evidence="4" key="1">
    <citation type="submission" date="2025-08" db="UniProtKB">
        <authorList>
            <consortium name="Ensembl"/>
        </authorList>
    </citation>
    <scope>IDENTIFICATION</scope>
</reference>
<dbReference type="SUPFAM" id="SSF56436">
    <property type="entry name" value="C-type lectin-like"/>
    <property type="match status" value="1"/>
</dbReference>
<dbReference type="SMART" id="SM00034">
    <property type="entry name" value="CLECT"/>
    <property type="match status" value="1"/>
</dbReference>
<dbReference type="Pfam" id="PF00059">
    <property type="entry name" value="Lectin_C"/>
    <property type="match status" value="1"/>
</dbReference>
<name>A0A671S0V0_9TELE</name>
<dbReference type="Proteomes" id="UP000472260">
    <property type="component" value="Unassembled WGS sequence"/>
</dbReference>
<dbReference type="Ensembl" id="ENSSANT00000094786.1">
    <property type="protein sequence ID" value="ENSSANP00000089222.1"/>
    <property type="gene ID" value="ENSSANG00000044181.1"/>
</dbReference>
<organism evidence="4 5">
    <name type="scientific">Sinocyclocheilus anshuiensis</name>
    <dbReference type="NCBI Taxonomy" id="1608454"/>
    <lineage>
        <taxon>Eukaryota</taxon>
        <taxon>Metazoa</taxon>
        <taxon>Chordata</taxon>
        <taxon>Craniata</taxon>
        <taxon>Vertebrata</taxon>
        <taxon>Euteleostomi</taxon>
        <taxon>Actinopterygii</taxon>
        <taxon>Neopterygii</taxon>
        <taxon>Teleostei</taxon>
        <taxon>Ostariophysi</taxon>
        <taxon>Cypriniformes</taxon>
        <taxon>Cyprinidae</taxon>
        <taxon>Cyprininae</taxon>
        <taxon>Sinocyclocheilus</taxon>
    </lineage>
</organism>
<protein>
    <recommendedName>
        <fullName evidence="3">C-type lectin domain-containing protein</fullName>
    </recommendedName>
</protein>
<sequence length="111" mass="13177">MIFFFFFFFFFFFLQDLPKFGTQCFKYFSDLKPWAEAEKQCLNLGGNLDDVWFWSDGSEFEYSDWHTGEPNNGGGNEHCVEMGYGGEKHWNDAHCDTLLNFICYRTTRINL</sequence>
<evidence type="ECO:0000313" key="4">
    <source>
        <dbReference type="Ensembl" id="ENSSANP00000089222.1"/>
    </source>
</evidence>
<reference evidence="4" key="2">
    <citation type="submission" date="2025-09" db="UniProtKB">
        <authorList>
            <consortium name="Ensembl"/>
        </authorList>
    </citation>
    <scope>IDENTIFICATION</scope>
</reference>
<evidence type="ECO:0000256" key="1">
    <source>
        <dbReference type="ARBA" id="ARBA00023157"/>
    </source>
</evidence>
<accession>A0A671S0V0</accession>
<dbReference type="InterPro" id="IPR001304">
    <property type="entry name" value="C-type_lectin-like"/>
</dbReference>
<keyword evidence="1" id="KW-1015">Disulfide bond</keyword>
<evidence type="ECO:0000256" key="2">
    <source>
        <dbReference type="SAM" id="SignalP"/>
    </source>
</evidence>
<dbReference type="Gene3D" id="3.10.100.10">
    <property type="entry name" value="Mannose-Binding Protein A, subunit A"/>
    <property type="match status" value="1"/>
</dbReference>
<dbReference type="InterPro" id="IPR018378">
    <property type="entry name" value="C-type_lectin_CS"/>
</dbReference>
<keyword evidence="2" id="KW-0732">Signal</keyword>
<dbReference type="PROSITE" id="PS00615">
    <property type="entry name" value="C_TYPE_LECTIN_1"/>
    <property type="match status" value="1"/>
</dbReference>
<dbReference type="PANTHER" id="PTHR22803">
    <property type="entry name" value="MANNOSE, PHOSPHOLIPASE, LECTIN RECEPTOR RELATED"/>
    <property type="match status" value="1"/>
</dbReference>
<dbReference type="AlphaFoldDB" id="A0A671S0V0"/>
<feature type="chain" id="PRO_5025386134" description="C-type lectin domain-containing protein" evidence="2">
    <location>
        <begin position="22"/>
        <end position="111"/>
    </location>
</feature>
<dbReference type="PROSITE" id="PS50041">
    <property type="entry name" value="C_TYPE_LECTIN_2"/>
    <property type="match status" value="1"/>
</dbReference>
<proteinExistence type="predicted"/>
<feature type="domain" description="C-type lectin" evidence="3">
    <location>
        <begin position="34"/>
        <end position="104"/>
    </location>
</feature>
<dbReference type="InterPro" id="IPR016187">
    <property type="entry name" value="CTDL_fold"/>
</dbReference>